<evidence type="ECO:0000313" key="2">
    <source>
        <dbReference type="Proteomes" id="UP001162501"/>
    </source>
</evidence>
<reference evidence="1" key="1">
    <citation type="submission" date="2025-03" db="EMBL/GenBank/DDBJ databases">
        <authorList>
            <consortium name="ELIXIR-Norway"/>
            <consortium name="Elixir Norway"/>
        </authorList>
    </citation>
    <scope>NUCLEOTIDE SEQUENCE</scope>
</reference>
<accession>A0ACB1KHZ2</accession>
<comment type="caution">
    <text evidence="1">The sequence shown here is derived from an EMBL/GenBank/DDBJ whole genome shotgun (WGS) entry which is preliminary data.</text>
</comment>
<proteinExistence type="predicted"/>
<organism evidence="1 2">
    <name type="scientific">Rangifer tarandus platyrhynchus</name>
    <name type="common">Svalbard reindeer</name>
    <dbReference type="NCBI Taxonomy" id="3082113"/>
    <lineage>
        <taxon>Eukaryota</taxon>
        <taxon>Metazoa</taxon>
        <taxon>Chordata</taxon>
        <taxon>Craniata</taxon>
        <taxon>Vertebrata</taxon>
        <taxon>Euteleostomi</taxon>
        <taxon>Mammalia</taxon>
        <taxon>Eutheria</taxon>
        <taxon>Laurasiatheria</taxon>
        <taxon>Artiodactyla</taxon>
        <taxon>Ruminantia</taxon>
        <taxon>Pecora</taxon>
        <taxon>Cervidae</taxon>
        <taxon>Odocoileinae</taxon>
        <taxon>Rangifer</taxon>
    </lineage>
</organism>
<evidence type="ECO:0000313" key="1">
    <source>
        <dbReference type="EMBL" id="CAM9231261.1"/>
    </source>
</evidence>
<feature type="non-terminal residue" evidence="1">
    <location>
        <position position="1"/>
    </location>
</feature>
<dbReference type="EMBL" id="CATOBB020001066">
    <property type="protein sequence ID" value="CAM9231261.1"/>
    <property type="molecule type" value="Genomic_DNA"/>
</dbReference>
<name>A0ACB1KHZ2_RANTA</name>
<gene>
    <name evidence="1" type="ORF">MRATA1EN22A_LOCUS30200</name>
</gene>
<dbReference type="Proteomes" id="UP001162501">
    <property type="component" value="Unassembled WGS sequence"/>
</dbReference>
<protein>
    <submittedName>
        <fullName evidence="1">Uncharacterized protein</fullName>
    </submittedName>
</protein>
<sequence length="73" mass="7292">LPCPSPTSGCSANSCPLSQGCHPAISSCVVPFSSRLQLPCPSPTSGCSANSCPLSQGCHPAISSCVVPFSSRL</sequence>
<feature type="non-terminal residue" evidence="1">
    <location>
        <position position="73"/>
    </location>
</feature>